<reference evidence="2 3" key="1">
    <citation type="journal article" date="2012" name="J. Bacteriol.">
        <title>Complete genome sequence of Pelagibacterium halotolerans B2T.</title>
        <authorList>
            <person name="Huo Y.Y."/>
            <person name="Cheng H."/>
            <person name="Han X.F."/>
            <person name="Jiang X.W."/>
            <person name="Sun C."/>
            <person name="Zhang X.Q."/>
            <person name="Zhu X.F."/>
            <person name="Liu Y.F."/>
            <person name="Li P.F."/>
            <person name="Ni P.X."/>
            <person name="Wu M."/>
        </authorList>
    </citation>
    <scope>NUCLEOTIDE SEQUENCE [LARGE SCALE GENOMIC DNA]</scope>
    <source>
        <strain evidence="3">DSM 22347 / JCM 15775 / CGMCC 1.7692 / B2</strain>
    </source>
</reference>
<evidence type="ECO:0000256" key="1">
    <source>
        <dbReference type="SAM" id="Phobius"/>
    </source>
</evidence>
<keyword evidence="1" id="KW-0472">Membrane</keyword>
<dbReference type="InterPro" id="IPR021830">
    <property type="entry name" value="DUF3422"/>
</dbReference>
<dbReference type="PATRIC" id="fig|1082931.4.peg.300"/>
<dbReference type="HOGENOM" id="CLU_035873_0_0_5"/>
<dbReference type="STRING" id="1082931.KKY_299"/>
<organism evidence="2 3">
    <name type="scientific">Pelagibacterium halotolerans (strain DSM 22347 / JCM 15775 / CGMCC 1.7692 / B2)</name>
    <dbReference type="NCBI Taxonomy" id="1082931"/>
    <lineage>
        <taxon>Bacteria</taxon>
        <taxon>Pseudomonadati</taxon>
        <taxon>Pseudomonadota</taxon>
        <taxon>Alphaproteobacteria</taxon>
        <taxon>Hyphomicrobiales</taxon>
        <taxon>Devosiaceae</taxon>
        <taxon>Pelagibacterium</taxon>
    </lineage>
</organism>
<dbReference type="RefSeq" id="WP_014129494.1">
    <property type="nucleotide sequence ID" value="NC_016078.1"/>
</dbReference>
<dbReference type="Pfam" id="PF11902">
    <property type="entry name" value="DUF3422"/>
    <property type="match status" value="1"/>
</dbReference>
<evidence type="ECO:0000313" key="3">
    <source>
        <dbReference type="Proteomes" id="UP000008850"/>
    </source>
</evidence>
<dbReference type="KEGG" id="phl:KKY_299"/>
<keyword evidence="1" id="KW-1133">Transmembrane helix</keyword>
<feature type="transmembrane region" description="Helical" evidence="1">
    <location>
        <begin position="411"/>
        <end position="431"/>
    </location>
</feature>
<accession>G4R8Q8</accession>
<evidence type="ECO:0000313" key="2">
    <source>
        <dbReference type="EMBL" id="AEQ50344.1"/>
    </source>
</evidence>
<dbReference type="eggNOG" id="COG4949">
    <property type="taxonomic scope" value="Bacteria"/>
</dbReference>
<evidence type="ECO:0008006" key="4">
    <source>
        <dbReference type="Google" id="ProtNLM"/>
    </source>
</evidence>
<sequence>MAFERAYDTATLSQGSETMCAAPIADHPYREAVLAELHARPVELVAPNMRVRRLVLTVPNRSGGMRKAMEEFLQFAARNGHAVKDDGSRQYQFTTPERVATWEFHTEFITITWYAALTDLENWPQDIGLDALGEAELVGAMRVDLMDEPELPERVFPSFRPTSLCLVAVEYGNAQLATDFVPDKDKFVRFEFAAGKLSPLRRAITLRRILEIETYRNMALLALPLARRTGPDLRAVEMGLTDVMTDLSAVETTDAVQDRLKSLHALAVRSGQISEQLNYRFAAAYAYGAILRNRLEKLRETTLGQGSSLSSFIGNRVEPALATCAAMDKRLAVLLEKLQRAVELLNVRISLDMQIQNKSVLETIAETARSQFRLQHTVEGLSTIAITYYLIGILGYALAGPLEATGWSKTLAISILSPIALVAVFFGLRAIRRGFDKGSKH</sequence>
<dbReference type="AlphaFoldDB" id="G4R8Q8"/>
<proteinExistence type="predicted"/>
<keyword evidence="3" id="KW-1185">Reference proteome</keyword>
<keyword evidence="1" id="KW-0812">Transmembrane</keyword>
<gene>
    <name evidence="2" type="ordered locus">KKY_299</name>
</gene>
<dbReference type="EMBL" id="CP003075">
    <property type="protein sequence ID" value="AEQ50344.1"/>
    <property type="molecule type" value="Genomic_DNA"/>
</dbReference>
<protein>
    <recommendedName>
        <fullName evidence="4">Membrane-anchored protein</fullName>
    </recommendedName>
</protein>
<feature type="transmembrane region" description="Helical" evidence="1">
    <location>
        <begin position="378"/>
        <end position="399"/>
    </location>
</feature>
<name>G4R8Q8_PELHB</name>
<dbReference type="Proteomes" id="UP000008850">
    <property type="component" value="Chromosome"/>
</dbReference>